<accession>A0A9X0CWN3</accession>
<protein>
    <submittedName>
        <fullName evidence="1">Uncharacterized protein</fullName>
    </submittedName>
</protein>
<keyword evidence="2" id="KW-1185">Reference proteome</keyword>
<sequence length="170" mass="19198">MGEANEQDFIGQDLLSAALGQSGLNLDEYLGNASGNGVLSQTMLDGNIGPNDFDFLSDINLNRDFVQETPYMALTTSNNSGVTSNYVSAQEKVTNFWNPTNFFGTTPNFTERHFSWNIFSNSSTISTNEFKSAICYQNIHRFRCSKAAKFVAEFSKFIEQWKYCPRKQLY</sequence>
<evidence type="ECO:0000313" key="1">
    <source>
        <dbReference type="EMBL" id="KAJ7378732.1"/>
    </source>
</evidence>
<proteinExistence type="predicted"/>
<dbReference type="EMBL" id="MU826363">
    <property type="protein sequence ID" value="KAJ7378732.1"/>
    <property type="molecule type" value="Genomic_DNA"/>
</dbReference>
<organism evidence="1 2">
    <name type="scientific">Desmophyllum pertusum</name>
    <dbReference type="NCBI Taxonomy" id="174260"/>
    <lineage>
        <taxon>Eukaryota</taxon>
        <taxon>Metazoa</taxon>
        <taxon>Cnidaria</taxon>
        <taxon>Anthozoa</taxon>
        <taxon>Hexacorallia</taxon>
        <taxon>Scleractinia</taxon>
        <taxon>Caryophylliina</taxon>
        <taxon>Caryophylliidae</taxon>
        <taxon>Desmophyllum</taxon>
    </lineage>
</organism>
<dbReference type="AlphaFoldDB" id="A0A9X0CWN3"/>
<evidence type="ECO:0000313" key="2">
    <source>
        <dbReference type="Proteomes" id="UP001163046"/>
    </source>
</evidence>
<gene>
    <name evidence="1" type="ORF">OS493_021314</name>
</gene>
<dbReference type="Proteomes" id="UP001163046">
    <property type="component" value="Unassembled WGS sequence"/>
</dbReference>
<name>A0A9X0CWN3_9CNID</name>
<reference evidence="1" key="1">
    <citation type="submission" date="2023-01" db="EMBL/GenBank/DDBJ databases">
        <title>Genome assembly of the deep-sea coral Lophelia pertusa.</title>
        <authorList>
            <person name="Herrera S."/>
            <person name="Cordes E."/>
        </authorList>
    </citation>
    <scope>NUCLEOTIDE SEQUENCE</scope>
    <source>
        <strain evidence="1">USNM1676648</strain>
        <tissue evidence="1">Polyp</tissue>
    </source>
</reference>
<comment type="caution">
    <text evidence="1">The sequence shown here is derived from an EMBL/GenBank/DDBJ whole genome shotgun (WGS) entry which is preliminary data.</text>
</comment>